<keyword evidence="3" id="KW-1185">Reference proteome</keyword>
<evidence type="ECO:0000256" key="1">
    <source>
        <dbReference type="SAM" id="MobiDB-lite"/>
    </source>
</evidence>
<reference evidence="3" key="1">
    <citation type="submission" date="2016-03" db="EMBL/GenBank/DDBJ databases">
        <title>Complete genome sequence of the type strain Actinoalloteichus hymeniacidonis DSM 45092.</title>
        <authorList>
            <person name="Schaffert L."/>
            <person name="Albersmeier A."/>
            <person name="Winkler A."/>
            <person name="Kalinowski J."/>
            <person name="Zotchev S."/>
            <person name="Ruckert C."/>
        </authorList>
    </citation>
    <scope>NUCLEOTIDE SEQUENCE [LARGE SCALE GENOMIC DNA]</scope>
    <source>
        <strain evidence="3">HPA177(T) (DSM 45092(T))</strain>
    </source>
</reference>
<dbReference type="KEGG" id="ahm:TL08_20155"/>
<dbReference type="EMBL" id="CP014859">
    <property type="protein sequence ID" value="AOS64822.1"/>
    <property type="molecule type" value="Genomic_DNA"/>
</dbReference>
<gene>
    <name evidence="2" type="ORF">TL08_20155</name>
</gene>
<evidence type="ECO:0000313" key="2">
    <source>
        <dbReference type="EMBL" id="AOS64822.1"/>
    </source>
</evidence>
<name>A0AAC9HSI6_9PSEU</name>
<dbReference type="Proteomes" id="UP000095210">
    <property type="component" value="Chromosome"/>
</dbReference>
<sequence length="191" mass="19936">MLSIGGNRWSPEPIRSTGPGRFGVPMPNECYYQDAVPSAGLILDRHVVLGRRPPPGGEATALCGRVLVIGPGPFEAEPGVPALGHRNCWDCQDVILGVTPEPPERQAEPVRLVRTAPRAGSVVGATRRVVHVCSADTPVDAPLLTRCGTRLSEAEVETVAPGVGMPCSACLLAGDPPPQAYPLPDIGRAAS</sequence>
<dbReference type="AlphaFoldDB" id="A0AAC9HSI6"/>
<feature type="region of interest" description="Disordered" evidence="1">
    <location>
        <begin position="1"/>
        <end position="20"/>
    </location>
</feature>
<dbReference type="RefSeq" id="WP_157421195.1">
    <property type="nucleotide sequence ID" value="NZ_CP014859.1"/>
</dbReference>
<accession>A0AAC9HSI6</accession>
<protein>
    <submittedName>
        <fullName evidence="2">Uncharacterized protein</fullName>
    </submittedName>
</protein>
<organism evidence="2 3">
    <name type="scientific">Actinoalloteichus hymeniacidonis</name>
    <dbReference type="NCBI Taxonomy" id="340345"/>
    <lineage>
        <taxon>Bacteria</taxon>
        <taxon>Bacillati</taxon>
        <taxon>Actinomycetota</taxon>
        <taxon>Actinomycetes</taxon>
        <taxon>Pseudonocardiales</taxon>
        <taxon>Pseudonocardiaceae</taxon>
        <taxon>Actinoalloteichus</taxon>
    </lineage>
</organism>
<evidence type="ECO:0000313" key="3">
    <source>
        <dbReference type="Proteomes" id="UP000095210"/>
    </source>
</evidence>
<proteinExistence type="predicted"/>